<reference evidence="2 3" key="1">
    <citation type="submission" date="2012-03" db="EMBL/GenBank/DDBJ databases">
        <title>The Genome Sequence of Bartonella washoensis Sb944nv.</title>
        <authorList>
            <consortium name="The Broad Institute Genome Sequencing Platform"/>
            <consortium name="The Broad Institute Genome Sequencing Center for Infectious Disease"/>
            <person name="Feldgarden M."/>
            <person name="Kirby J."/>
            <person name="Kosoy M."/>
            <person name="Birtles R."/>
            <person name="Probert W.S."/>
            <person name="Chiaraviglio L."/>
            <person name="Young S.K."/>
            <person name="Zeng Q."/>
            <person name="Gargeya S."/>
            <person name="Fitzgerald M."/>
            <person name="Haas B."/>
            <person name="Abouelleil A."/>
            <person name="Alvarado L."/>
            <person name="Arachchi H.M."/>
            <person name="Berlin A."/>
            <person name="Chapman S.B."/>
            <person name="Gearin G."/>
            <person name="Goldberg J."/>
            <person name="Griggs A."/>
            <person name="Gujja S."/>
            <person name="Hansen M."/>
            <person name="Heiman D."/>
            <person name="Howarth C."/>
            <person name="Larimer J."/>
            <person name="Lui A."/>
            <person name="MacDonald P.J.P."/>
            <person name="McCowen C."/>
            <person name="Montmayeur A."/>
            <person name="Murphy C."/>
            <person name="Neiman D."/>
            <person name="Pearson M."/>
            <person name="Priest M."/>
            <person name="Roberts A."/>
            <person name="Saif S."/>
            <person name="Shea T."/>
            <person name="Sisk P."/>
            <person name="Stolte C."/>
            <person name="Sykes S."/>
            <person name="Wortman J."/>
            <person name="Nusbaum C."/>
            <person name="Birren B."/>
        </authorList>
    </citation>
    <scope>NUCLEOTIDE SEQUENCE [LARGE SCALE GENOMIC DNA]</scope>
    <source>
        <strain evidence="2 3">Sb944nv</strain>
    </source>
</reference>
<keyword evidence="1" id="KW-0732">Signal</keyword>
<sequence>MKQIFKLLSCIALLVITGCQFNKPPAGYFTVWEKSGADRLEVKKALLECGMPTPYDVDPENRNLSNNGWATIEACMIQAGFRDKVGGG</sequence>
<gene>
    <name evidence="2" type="ORF">MCQ_01295</name>
</gene>
<dbReference type="Proteomes" id="UP000008947">
    <property type="component" value="Unassembled WGS sequence"/>
</dbReference>
<name>J0Q0H4_9HYPH</name>
<evidence type="ECO:0000313" key="2">
    <source>
        <dbReference type="EMBL" id="EJF78451.1"/>
    </source>
</evidence>
<dbReference type="EMBL" id="AILU01000036">
    <property type="protein sequence ID" value="EJF78451.1"/>
    <property type="molecule type" value="Genomic_DNA"/>
</dbReference>
<evidence type="ECO:0000313" key="3">
    <source>
        <dbReference type="Proteomes" id="UP000008947"/>
    </source>
</evidence>
<dbReference type="AlphaFoldDB" id="J0Q0H4"/>
<dbReference type="RefSeq" id="WP_006924316.1">
    <property type="nucleotide sequence ID" value="NZ_JH725025.1"/>
</dbReference>
<dbReference type="eggNOG" id="ENOG5032AM9">
    <property type="taxonomic scope" value="Bacteria"/>
</dbReference>
<dbReference type="HOGENOM" id="CLU_155727_0_0_5"/>
<protein>
    <submittedName>
        <fullName evidence="2">Uncharacterized protein</fullName>
    </submittedName>
</protein>
<feature type="chain" id="PRO_5003738165" evidence="1">
    <location>
        <begin position="23"/>
        <end position="88"/>
    </location>
</feature>
<comment type="caution">
    <text evidence="2">The sequence shown here is derived from an EMBL/GenBank/DDBJ whole genome shotgun (WGS) entry which is preliminary data.</text>
</comment>
<keyword evidence="3" id="KW-1185">Reference proteome</keyword>
<organism evidence="2 3">
    <name type="scientific">Candidatus Bartonella washoeensis Sb944nv</name>
    <dbReference type="NCBI Taxonomy" id="1094563"/>
    <lineage>
        <taxon>Bacteria</taxon>
        <taxon>Pseudomonadati</taxon>
        <taxon>Pseudomonadota</taxon>
        <taxon>Alphaproteobacteria</taxon>
        <taxon>Hyphomicrobiales</taxon>
        <taxon>Bartonellaceae</taxon>
        <taxon>Bartonella</taxon>
    </lineage>
</organism>
<proteinExistence type="predicted"/>
<evidence type="ECO:0000256" key="1">
    <source>
        <dbReference type="SAM" id="SignalP"/>
    </source>
</evidence>
<feature type="signal peptide" evidence="1">
    <location>
        <begin position="1"/>
        <end position="22"/>
    </location>
</feature>
<dbReference type="PROSITE" id="PS51257">
    <property type="entry name" value="PROKAR_LIPOPROTEIN"/>
    <property type="match status" value="1"/>
</dbReference>
<feature type="non-terminal residue" evidence="2">
    <location>
        <position position="88"/>
    </location>
</feature>
<accession>J0Q0H4</accession>